<proteinExistence type="inferred from homology"/>
<keyword evidence="6 10" id="KW-0407">Ion channel</keyword>
<evidence type="ECO:0000313" key="11">
    <source>
        <dbReference type="EMBL" id="NYD30852.1"/>
    </source>
</evidence>
<dbReference type="HAMAP" id="MF_00454">
    <property type="entry name" value="FluC"/>
    <property type="match status" value="1"/>
</dbReference>
<dbReference type="EMBL" id="JACCBF010000001">
    <property type="protein sequence ID" value="NYD30852.1"/>
    <property type="molecule type" value="Genomic_DNA"/>
</dbReference>
<comment type="subcellular location">
    <subcellularLocation>
        <location evidence="1 10">Cell membrane</location>
        <topology evidence="1 10">Multi-pass membrane protein</topology>
    </subcellularLocation>
</comment>
<dbReference type="Proteomes" id="UP000582231">
    <property type="component" value="Unassembled WGS sequence"/>
</dbReference>
<reference evidence="11 12" key="1">
    <citation type="submission" date="2020-07" db="EMBL/GenBank/DDBJ databases">
        <title>Sequencing the genomes of 1000 actinobacteria strains.</title>
        <authorList>
            <person name="Klenk H.-P."/>
        </authorList>
    </citation>
    <scope>NUCLEOTIDE SEQUENCE [LARGE SCALE GENOMIC DNA]</scope>
    <source>
        <strain evidence="11 12">DSM 19082</strain>
    </source>
</reference>
<dbReference type="Pfam" id="PF02537">
    <property type="entry name" value="CRCB"/>
    <property type="match status" value="1"/>
</dbReference>
<dbReference type="AlphaFoldDB" id="A0A852RWC2"/>
<feature type="transmembrane region" description="Helical" evidence="10">
    <location>
        <begin position="60"/>
        <end position="80"/>
    </location>
</feature>
<feature type="transmembrane region" description="Helical" evidence="10">
    <location>
        <begin position="33"/>
        <end position="53"/>
    </location>
</feature>
<evidence type="ECO:0000256" key="7">
    <source>
        <dbReference type="ARBA" id="ARBA00035120"/>
    </source>
</evidence>
<sequence>MTAWLLVCVGAALGAPARYLLDRFVQSRHTALIPWGTLTINLSGAFLLGGLYGSAADADLLLLLGTGFCGAFTTFSTFAFETVRLVEDRAAGAAFGNLAITLLGGVGAAFAGFALTASW</sequence>
<keyword evidence="5 10" id="KW-0472">Membrane</keyword>
<keyword evidence="12" id="KW-1185">Reference proteome</keyword>
<dbReference type="PANTHER" id="PTHR28259:SF1">
    <property type="entry name" value="FLUORIDE EXPORT PROTEIN 1-RELATED"/>
    <property type="match status" value="1"/>
</dbReference>
<evidence type="ECO:0000256" key="8">
    <source>
        <dbReference type="ARBA" id="ARBA00035585"/>
    </source>
</evidence>
<evidence type="ECO:0000313" key="12">
    <source>
        <dbReference type="Proteomes" id="UP000582231"/>
    </source>
</evidence>
<dbReference type="InterPro" id="IPR003691">
    <property type="entry name" value="FluC"/>
</dbReference>
<gene>
    <name evidence="10" type="primary">fluC</name>
    <name evidence="10" type="synonym">crcB</name>
    <name evidence="11" type="ORF">BJ958_002398</name>
</gene>
<comment type="activity regulation">
    <text evidence="10">Na(+) is not transported, but it plays an essential structural role and its presence is essential for fluoride channel function.</text>
</comment>
<feature type="transmembrane region" description="Helical" evidence="10">
    <location>
        <begin position="92"/>
        <end position="115"/>
    </location>
</feature>
<evidence type="ECO:0000256" key="2">
    <source>
        <dbReference type="ARBA" id="ARBA00022475"/>
    </source>
</evidence>
<dbReference type="PANTHER" id="PTHR28259">
    <property type="entry name" value="FLUORIDE EXPORT PROTEIN 1-RELATED"/>
    <property type="match status" value="1"/>
</dbReference>
<evidence type="ECO:0000256" key="6">
    <source>
        <dbReference type="ARBA" id="ARBA00023303"/>
    </source>
</evidence>
<evidence type="ECO:0000256" key="4">
    <source>
        <dbReference type="ARBA" id="ARBA00022989"/>
    </source>
</evidence>
<evidence type="ECO:0000256" key="5">
    <source>
        <dbReference type="ARBA" id="ARBA00023136"/>
    </source>
</evidence>
<dbReference type="GO" id="GO:0005886">
    <property type="term" value="C:plasma membrane"/>
    <property type="evidence" value="ECO:0007669"/>
    <property type="project" value="UniProtKB-SubCell"/>
</dbReference>
<keyword evidence="2 10" id="KW-1003">Cell membrane</keyword>
<evidence type="ECO:0000256" key="1">
    <source>
        <dbReference type="ARBA" id="ARBA00004651"/>
    </source>
</evidence>
<feature type="binding site" evidence="10">
    <location>
        <position position="70"/>
    </location>
    <ligand>
        <name>Na(+)</name>
        <dbReference type="ChEBI" id="CHEBI:29101"/>
        <note>structural</note>
    </ligand>
</feature>
<evidence type="ECO:0000256" key="9">
    <source>
        <dbReference type="ARBA" id="ARBA00049940"/>
    </source>
</evidence>
<comment type="function">
    <text evidence="9 10">Fluoride-specific ion channel. Important for reducing fluoride concentration in the cell, thus reducing its toxicity.</text>
</comment>
<keyword evidence="10" id="KW-0479">Metal-binding</keyword>
<comment type="catalytic activity">
    <reaction evidence="8">
        <text>fluoride(in) = fluoride(out)</text>
        <dbReference type="Rhea" id="RHEA:76159"/>
        <dbReference type="ChEBI" id="CHEBI:17051"/>
    </reaction>
    <physiologicalReaction direction="left-to-right" evidence="8">
        <dbReference type="Rhea" id="RHEA:76160"/>
    </physiologicalReaction>
</comment>
<protein>
    <recommendedName>
        <fullName evidence="10">Fluoride-specific ion channel FluC</fullName>
    </recommendedName>
</protein>
<accession>A0A852RWC2</accession>
<dbReference type="GO" id="GO:0046872">
    <property type="term" value="F:metal ion binding"/>
    <property type="evidence" value="ECO:0007669"/>
    <property type="project" value="UniProtKB-KW"/>
</dbReference>
<dbReference type="GO" id="GO:0140114">
    <property type="term" value="P:cellular detoxification of fluoride"/>
    <property type="evidence" value="ECO:0007669"/>
    <property type="project" value="UniProtKB-UniRule"/>
</dbReference>
<evidence type="ECO:0000256" key="10">
    <source>
        <dbReference type="HAMAP-Rule" id="MF_00454"/>
    </source>
</evidence>
<feature type="binding site" evidence="10">
    <location>
        <position position="73"/>
    </location>
    <ligand>
        <name>Na(+)</name>
        <dbReference type="ChEBI" id="CHEBI:29101"/>
        <note>structural</note>
    </ligand>
</feature>
<dbReference type="GO" id="GO:0062054">
    <property type="term" value="F:fluoride channel activity"/>
    <property type="evidence" value="ECO:0007669"/>
    <property type="project" value="UniProtKB-UniRule"/>
</dbReference>
<keyword evidence="10" id="KW-0915">Sodium</keyword>
<keyword evidence="3 10" id="KW-0812">Transmembrane</keyword>
<dbReference type="NCBIfam" id="TIGR00494">
    <property type="entry name" value="crcB"/>
    <property type="match status" value="1"/>
</dbReference>
<comment type="similarity">
    <text evidence="7 10">Belongs to the fluoride channel Fluc/FEX (TC 1.A.43) family.</text>
</comment>
<evidence type="ECO:0000256" key="3">
    <source>
        <dbReference type="ARBA" id="ARBA00022692"/>
    </source>
</evidence>
<name>A0A852RWC2_9ACTN</name>
<keyword evidence="10" id="KW-0813">Transport</keyword>
<keyword evidence="10" id="KW-0406">Ion transport</keyword>
<keyword evidence="4 10" id="KW-1133">Transmembrane helix</keyword>
<organism evidence="11 12">
    <name type="scientific">Nocardioides kongjuensis</name>
    <dbReference type="NCBI Taxonomy" id="349522"/>
    <lineage>
        <taxon>Bacteria</taxon>
        <taxon>Bacillati</taxon>
        <taxon>Actinomycetota</taxon>
        <taxon>Actinomycetes</taxon>
        <taxon>Propionibacteriales</taxon>
        <taxon>Nocardioidaceae</taxon>
        <taxon>Nocardioides</taxon>
    </lineage>
</organism>
<dbReference type="RefSeq" id="WP_179727048.1">
    <property type="nucleotide sequence ID" value="NZ_BAABEF010000001.1"/>
</dbReference>
<comment type="caution">
    <text evidence="11">The sequence shown here is derived from an EMBL/GenBank/DDBJ whole genome shotgun (WGS) entry which is preliminary data.</text>
</comment>